<name>A0A6A3TFF5_9STRA</name>
<evidence type="ECO:0000313" key="4">
    <source>
        <dbReference type="Proteomes" id="UP000440732"/>
    </source>
</evidence>
<evidence type="ECO:0000256" key="1">
    <source>
        <dbReference type="SAM" id="MobiDB-lite"/>
    </source>
</evidence>
<feature type="compositionally biased region" description="Polar residues" evidence="1">
    <location>
        <begin position="1"/>
        <end position="14"/>
    </location>
</feature>
<dbReference type="EMBL" id="QXGA01000989">
    <property type="protein sequence ID" value="KAE9132831.1"/>
    <property type="molecule type" value="Genomic_DNA"/>
</dbReference>
<proteinExistence type="predicted"/>
<dbReference type="Proteomes" id="UP000460718">
    <property type="component" value="Unassembled WGS sequence"/>
</dbReference>
<dbReference type="EMBL" id="QXFW01001004">
    <property type="protein sequence ID" value="KAE8998380.1"/>
    <property type="molecule type" value="Genomic_DNA"/>
</dbReference>
<protein>
    <submittedName>
        <fullName evidence="3">Uncharacterized protein</fullName>
    </submittedName>
</protein>
<reference evidence="3 4" key="1">
    <citation type="submission" date="2018-08" db="EMBL/GenBank/DDBJ databases">
        <title>Genomic investigation of the strawberry pathogen Phytophthora fragariae indicates pathogenicity is determined by transcriptional variation in three key races.</title>
        <authorList>
            <person name="Adams T.M."/>
            <person name="Armitage A.D."/>
            <person name="Sobczyk M.K."/>
            <person name="Bates H.J."/>
            <person name="Dunwell J.M."/>
            <person name="Nellist C.F."/>
            <person name="Harrison R.J."/>
        </authorList>
    </citation>
    <scope>NUCLEOTIDE SEQUENCE [LARGE SCALE GENOMIC DNA]</scope>
    <source>
        <strain evidence="3 4">NOV-5</strain>
        <strain evidence="2 5">SCRP245</strain>
    </source>
</reference>
<evidence type="ECO:0000313" key="2">
    <source>
        <dbReference type="EMBL" id="KAE8998380.1"/>
    </source>
</evidence>
<dbReference type="AlphaFoldDB" id="A0A6A3TFF5"/>
<evidence type="ECO:0000313" key="5">
    <source>
        <dbReference type="Proteomes" id="UP000460718"/>
    </source>
</evidence>
<feature type="region of interest" description="Disordered" evidence="1">
    <location>
        <begin position="1"/>
        <end position="31"/>
    </location>
</feature>
<comment type="caution">
    <text evidence="3">The sequence shown here is derived from an EMBL/GenBank/DDBJ whole genome shotgun (WGS) entry which is preliminary data.</text>
</comment>
<accession>A0A6A3TFF5</accession>
<gene>
    <name evidence="3" type="ORF">PF006_g15186</name>
    <name evidence="2" type="ORF">PF011_g15081</name>
</gene>
<organism evidence="3 4">
    <name type="scientific">Phytophthora fragariae</name>
    <dbReference type="NCBI Taxonomy" id="53985"/>
    <lineage>
        <taxon>Eukaryota</taxon>
        <taxon>Sar</taxon>
        <taxon>Stramenopiles</taxon>
        <taxon>Oomycota</taxon>
        <taxon>Peronosporomycetes</taxon>
        <taxon>Peronosporales</taxon>
        <taxon>Peronosporaceae</taxon>
        <taxon>Phytophthora</taxon>
    </lineage>
</organism>
<sequence length="31" mass="3425">MHPTATTQPSSYSAKGTRLRADDSLYTRPNT</sequence>
<dbReference type="Proteomes" id="UP000440732">
    <property type="component" value="Unassembled WGS sequence"/>
</dbReference>
<evidence type="ECO:0000313" key="3">
    <source>
        <dbReference type="EMBL" id="KAE9132831.1"/>
    </source>
</evidence>